<dbReference type="RefSeq" id="WP_190576674.1">
    <property type="nucleotide sequence ID" value="NZ_CAWPQU010000034.1"/>
</dbReference>
<dbReference type="EMBL" id="JACJQY010000004">
    <property type="protein sequence ID" value="MBD2316109.1"/>
    <property type="molecule type" value="Genomic_DNA"/>
</dbReference>
<protein>
    <submittedName>
        <fullName evidence="1">Uncharacterized protein</fullName>
    </submittedName>
</protein>
<comment type="caution">
    <text evidence="1">The sequence shown here is derived from an EMBL/GenBank/DDBJ whole genome shotgun (WGS) entry which is preliminary data.</text>
</comment>
<sequence>MPLALPENVTKNLQNTKNFLDSSIDTVVNTVNQNTQKAKTVIVESTSQSIEGISQITENTRTNLAKAADNTMDSVTEKTGQLINGITSTASNLKESLQTAIEKIDNLNHTLSEGIQSSIDASLNSWIDNHPQLVWSINHPLQSVGILILLLIMSAGLLGAISDITKIFWLSLFTFPLKIISKVWSTISNLSKKNNDGQKNISGETETQRRIAEILSHLEANRKEESLLLQELESLLKP</sequence>
<dbReference type="Gene3D" id="1.20.120.20">
    <property type="entry name" value="Apolipoprotein"/>
    <property type="match status" value="1"/>
</dbReference>
<evidence type="ECO:0000313" key="1">
    <source>
        <dbReference type="EMBL" id="MBD2316109.1"/>
    </source>
</evidence>
<keyword evidence="2" id="KW-1185">Reference proteome</keyword>
<proteinExistence type="predicted"/>
<accession>A0ABR8C9K7</accession>
<dbReference type="Proteomes" id="UP000618445">
    <property type="component" value="Unassembled WGS sequence"/>
</dbReference>
<organism evidence="1 2">
    <name type="scientific">Phormidium tenue FACHB-1050</name>
    <dbReference type="NCBI Taxonomy" id="2692857"/>
    <lineage>
        <taxon>Bacteria</taxon>
        <taxon>Bacillati</taxon>
        <taxon>Cyanobacteriota</taxon>
        <taxon>Cyanophyceae</taxon>
        <taxon>Oscillatoriophycideae</taxon>
        <taxon>Oscillatoriales</taxon>
        <taxon>Oscillatoriaceae</taxon>
        <taxon>Phormidium</taxon>
    </lineage>
</organism>
<evidence type="ECO:0000313" key="2">
    <source>
        <dbReference type="Proteomes" id="UP000618445"/>
    </source>
</evidence>
<reference evidence="1 2" key="1">
    <citation type="journal article" date="2020" name="ISME J.">
        <title>Comparative genomics reveals insights into cyanobacterial evolution and habitat adaptation.</title>
        <authorList>
            <person name="Chen M.Y."/>
            <person name="Teng W.K."/>
            <person name="Zhao L."/>
            <person name="Hu C.X."/>
            <person name="Zhou Y.K."/>
            <person name="Han B.P."/>
            <person name="Song L.R."/>
            <person name="Shu W.S."/>
        </authorList>
    </citation>
    <scope>NUCLEOTIDE SEQUENCE [LARGE SCALE GENOMIC DNA]</scope>
    <source>
        <strain evidence="1 2">FACHB-1050</strain>
    </source>
</reference>
<gene>
    <name evidence="1" type="ORF">H6G05_04490</name>
</gene>
<name>A0ABR8C9K7_9CYAN</name>
<dbReference type="SUPFAM" id="SSF47162">
    <property type="entry name" value="Apolipoprotein"/>
    <property type="match status" value="1"/>
</dbReference>